<keyword evidence="3" id="KW-1185">Reference proteome</keyword>
<dbReference type="EMBL" id="JARJLG010000088">
    <property type="protein sequence ID" value="KAJ7748779.1"/>
    <property type="molecule type" value="Genomic_DNA"/>
</dbReference>
<proteinExistence type="predicted"/>
<dbReference type="Proteomes" id="UP001215280">
    <property type="component" value="Unassembled WGS sequence"/>
</dbReference>
<gene>
    <name evidence="2" type="ORF">DFH07DRAFT_560834</name>
</gene>
<dbReference type="AlphaFoldDB" id="A0AAD7N8C3"/>
<evidence type="ECO:0000313" key="2">
    <source>
        <dbReference type="EMBL" id="KAJ7748779.1"/>
    </source>
</evidence>
<evidence type="ECO:0000256" key="1">
    <source>
        <dbReference type="SAM" id="MobiDB-lite"/>
    </source>
</evidence>
<sequence length="376" mass="42619">MAKSKRMKTQTTEEVADSGTRKPVLEIPTEIWLEIMSQSHFLVLSSEKDGIPRSLLLLSRSKIASSPKTVPPAYRVRPETLRALSQTCRSFRSIFLPLLWEHVEGCFESKDGTAWHARVANVLLERCKGLMQRENQSLARHVRVVSVSLSWHRVAEVIPLFAQCLEALPNLDTLHILYLKSKWEKTVTAAFEDVELPNVRTVILPSYAHAILAACPHVRDVSCNEETGAKLFNTLVEYCPDVERIQGFELTAARLKKLSKNLRKMREIAVLTGAMDISSLSVLKGLSVIELMARRSEDADESDIDEDDFSAMMAHKRKILQAKLRYVKAARTVLKTSKGEAPKRIKMTYWEDITGMLGMVTIIYGKYWVKTEEFTV</sequence>
<comment type="caution">
    <text evidence="2">The sequence shown here is derived from an EMBL/GenBank/DDBJ whole genome shotgun (WGS) entry which is preliminary data.</text>
</comment>
<evidence type="ECO:0000313" key="3">
    <source>
        <dbReference type="Proteomes" id="UP001215280"/>
    </source>
</evidence>
<reference evidence="2" key="1">
    <citation type="submission" date="2023-03" db="EMBL/GenBank/DDBJ databases">
        <title>Massive genome expansion in bonnet fungi (Mycena s.s.) driven by repeated elements and novel gene families across ecological guilds.</title>
        <authorList>
            <consortium name="Lawrence Berkeley National Laboratory"/>
            <person name="Harder C.B."/>
            <person name="Miyauchi S."/>
            <person name="Viragh M."/>
            <person name="Kuo A."/>
            <person name="Thoen E."/>
            <person name="Andreopoulos B."/>
            <person name="Lu D."/>
            <person name="Skrede I."/>
            <person name="Drula E."/>
            <person name="Henrissat B."/>
            <person name="Morin E."/>
            <person name="Kohler A."/>
            <person name="Barry K."/>
            <person name="LaButti K."/>
            <person name="Morin E."/>
            <person name="Salamov A."/>
            <person name="Lipzen A."/>
            <person name="Mereny Z."/>
            <person name="Hegedus B."/>
            <person name="Baldrian P."/>
            <person name="Stursova M."/>
            <person name="Weitz H."/>
            <person name="Taylor A."/>
            <person name="Grigoriev I.V."/>
            <person name="Nagy L.G."/>
            <person name="Martin F."/>
            <person name="Kauserud H."/>
        </authorList>
    </citation>
    <scope>NUCLEOTIDE SEQUENCE</scope>
    <source>
        <strain evidence="2">CBHHK188m</strain>
    </source>
</reference>
<accession>A0AAD7N8C3</accession>
<feature type="region of interest" description="Disordered" evidence="1">
    <location>
        <begin position="1"/>
        <end position="20"/>
    </location>
</feature>
<name>A0AAD7N8C3_9AGAR</name>
<organism evidence="2 3">
    <name type="scientific">Mycena maculata</name>
    <dbReference type="NCBI Taxonomy" id="230809"/>
    <lineage>
        <taxon>Eukaryota</taxon>
        <taxon>Fungi</taxon>
        <taxon>Dikarya</taxon>
        <taxon>Basidiomycota</taxon>
        <taxon>Agaricomycotina</taxon>
        <taxon>Agaricomycetes</taxon>
        <taxon>Agaricomycetidae</taxon>
        <taxon>Agaricales</taxon>
        <taxon>Marasmiineae</taxon>
        <taxon>Mycenaceae</taxon>
        <taxon>Mycena</taxon>
    </lineage>
</organism>
<protein>
    <submittedName>
        <fullName evidence="2">Uncharacterized protein</fullName>
    </submittedName>
</protein>